<dbReference type="EC" id="2.5.1.15" evidence="4"/>
<dbReference type="Gene3D" id="3.20.20.20">
    <property type="entry name" value="Dihydropteroate synthase-like"/>
    <property type="match status" value="1"/>
</dbReference>
<dbReference type="PROSITE" id="PS00793">
    <property type="entry name" value="DHPS_2"/>
    <property type="match status" value="1"/>
</dbReference>
<sequence length="276" mass="30180">MYTLNCRGRLLVLDQPVVMGIINLTPDSFYAGSRSAQLDAVLFKAEQLLTAGAVILDIGAQSTRPGSNYLTADEEWARLAPVLPTLTEHFPQAYFSVDTFHASVAQQAYEAGVHLINDISFGMLDNEMIPVVAKSGLPYIGMHMKGSPQTMQSLANYDDLLLEITDFFSQRIAACRAAGIKDLILDPGFGFAKTREHNFQLLNRMQELQVFELPLLAGLSRKSMITKTLGITADEALNGTTVLNTVALQKGATILRVHDPKPAVEAIRLLTKLTDS</sequence>
<protein>
    <recommendedName>
        <fullName evidence="4">dihydropteroate synthase</fullName>
        <ecNumber evidence="4">2.5.1.15</ecNumber>
    </recommendedName>
</protein>
<accession>A0ABS9BJG1</accession>
<keyword evidence="5 10" id="KW-0808">Transferase</keyword>
<dbReference type="InterPro" id="IPR011005">
    <property type="entry name" value="Dihydropteroate_synth-like_sf"/>
</dbReference>
<dbReference type="InterPro" id="IPR000489">
    <property type="entry name" value="Pterin-binding_dom"/>
</dbReference>
<evidence type="ECO:0000256" key="6">
    <source>
        <dbReference type="ARBA" id="ARBA00022723"/>
    </source>
</evidence>
<comment type="catalytic activity">
    <reaction evidence="1">
        <text>(7,8-dihydropterin-6-yl)methyl diphosphate + 4-aminobenzoate = 7,8-dihydropteroate + diphosphate</text>
        <dbReference type="Rhea" id="RHEA:19949"/>
        <dbReference type="ChEBI" id="CHEBI:17836"/>
        <dbReference type="ChEBI" id="CHEBI:17839"/>
        <dbReference type="ChEBI" id="CHEBI:33019"/>
        <dbReference type="ChEBI" id="CHEBI:72950"/>
        <dbReference type="EC" id="2.5.1.15"/>
    </reaction>
</comment>
<evidence type="ECO:0000256" key="3">
    <source>
        <dbReference type="ARBA" id="ARBA00004763"/>
    </source>
</evidence>
<dbReference type="EMBL" id="JAKEVY010000002">
    <property type="protein sequence ID" value="MCF1715163.1"/>
    <property type="molecule type" value="Genomic_DNA"/>
</dbReference>
<keyword evidence="6" id="KW-0479">Metal-binding</keyword>
<dbReference type="PANTHER" id="PTHR20941">
    <property type="entry name" value="FOLATE SYNTHESIS PROTEINS"/>
    <property type="match status" value="1"/>
</dbReference>
<dbReference type="Pfam" id="PF00809">
    <property type="entry name" value="Pterin_bind"/>
    <property type="match status" value="1"/>
</dbReference>
<comment type="caution">
    <text evidence="10">The sequence shown here is derived from an EMBL/GenBank/DDBJ whole genome shotgun (WGS) entry which is preliminary data.</text>
</comment>
<keyword evidence="8" id="KW-0289">Folate biosynthesis</keyword>
<dbReference type="PANTHER" id="PTHR20941:SF1">
    <property type="entry name" value="FOLIC ACID SYNTHESIS PROTEIN FOL1"/>
    <property type="match status" value="1"/>
</dbReference>
<keyword evidence="11" id="KW-1185">Reference proteome</keyword>
<dbReference type="RefSeq" id="WP_234866110.1">
    <property type="nucleotide sequence ID" value="NZ_JAKEVY010000002.1"/>
</dbReference>
<organism evidence="10 11">
    <name type="scientific">Flavihumibacter fluminis</name>
    <dbReference type="NCBI Taxonomy" id="2909236"/>
    <lineage>
        <taxon>Bacteria</taxon>
        <taxon>Pseudomonadati</taxon>
        <taxon>Bacteroidota</taxon>
        <taxon>Chitinophagia</taxon>
        <taxon>Chitinophagales</taxon>
        <taxon>Chitinophagaceae</taxon>
        <taxon>Flavihumibacter</taxon>
    </lineage>
</organism>
<comment type="cofactor">
    <cofactor evidence="2">
        <name>Mg(2+)</name>
        <dbReference type="ChEBI" id="CHEBI:18420"/>
    </cofactor>
</comment>
<evidence type="ECO:0000256" key="4">
    <source>
        <dbReference type="ARBA" id="ARBA00012458"/>
    </source>
</evidence>
<evidence type="ECO:0000256" key="2">
    <source>
        <dbReference type="ARBA" id="ARBA00001946"/>
    </source>
</evidence>
<dbReference type="SUPFAM" id="SSF51717">
    <property type="entry name" value="Dihydropteroate synthetase-like"/>
    <property type="match status" value="1"/>
</dbReference>
<evidence type="ECO:0000256" key="8">
    <source>
        <dbReference type="ARBA" id="ARBA00022909"/>
    </source>
</evidence>
<keyword evidence="7" id="KW-0460">Magnesium</keyword>
<dbReference type="PROSITE" id="PS50972">
    <property type="entry name" value="PTERIN_BINDING"/>
    <property type="match status" value="1"/>
</dbReference>
<proteinExistence type="predicted"/>
<name>A0ABS9BJG1_9BACT</name>
<evidence type="ECO:0000259" key="9">
    <source>
        <dbReference type="PROSITE" id="PS50972"/>
    </source>
</evidence>
<evidence type="ECO:0000256" key="5">
    <source>
        <dbReference type="ARBA" id="ARBA00022679"/>
    </source>
</evidence>
<dbReference type="InterPro" id="IPR045031">
    <property type="entry name" value="DHP_synth-like"/>
</dbReference>
<evidence type="ECO:0000313" key="11">
    <source>
        <dbReference type="Proteomes" id="UP001200145"/>
    </source>
</evidence>
<feature type="domain" description="Pterin-binding" evidence="9">
    <location>
        <begin position="16"/>
        <end position="268"/>
    </location>
</feature>
<dbReference type="InterPro" id="IPR006390">
    <property type="entry name" value="DHP_synth_dom"/>
</dbReference>
<evidence type="ECO:0000256" key="7">
    <source>
        <dbReference type="ARBA" id="ARBA00022842"/>
    </source>
</evidence>
<dbReference type="NCBIfam" id="TIGR01496">
    <property type="entry name" value="DHPS"/>
    <property type="match status" value="1"/>
</dbReference>
<dbReference type="GO" id="GO:0004156">
    <property type="term" value="F:dihydropteroate synthase activity"/>
    <property type="evidence" value="ECO:0007669"/>
    <property type="project" value="UniProtKB-EC"/>
</dbReference>
<evidence type="ECO:0000313" key="10">
    <source>
        <dbReference type="EMBL" id="MCF1715163.1"/>
    </source>
</evidence>
<dbReference type="CDD" id="cd00739">
    <property type="entry name" value="DHPS"/>
    <property type="match status" value="1"/>
</dbReference>
<comment type="pathway">
    <text evidence="3">Cofactor biosynthesis; tetrahydrofolate biosynthesis; 7,8-dihydrofolate from 2-amino-4-hydroxy-6-hydroxymethyl-7,8-dihydropteridine diphosphate and 4-aminobenzoate: step 1/2.</text>
</comment>
<dbReference type="Proteomes" id="UP001200145">
    <property type="component" value="Unassembled WGS sequence"/>
</dbReference>
<evidence type="ECO:0000256" key="1">
    <source>
        <dbReference type="ARBA" id="ARBA00000012"/>
    </source>
</evidence>
<gene>
    <name evidence="10" type="primary">folP</name>
    <name evidence="10" type="ORF">L0U88_11055</name>
</gene>
<reference evidence="10 11" key="1">
    <citation type="submission" date="2022-01" db="EMBL/GenBank/DDBJ databases">
        <title>Flavihumibacter sp. nov., isolated from sediment of a river.</title>
        <authorList>
            <person name="Liu H."/>
        </authorList>
    </citation>
    <scope>NUCLEOTIDE SEQUENCE [LARGE SCALE GENOMIC DNA]</scope>
    <source>
        <strain evidence="10 11">RY-1</strain>
    </source>
</reference>